<feature type="transmembrane region" description="Helical" evidence="1">
    <location>
        <begin position="71"/>
        <end position="94"/>
    </location>
</feature>
<evidence type="ECO:0000313" key="3">
    <source>
        <dbReference type="EMBL" id="NGY03238.1"/>
    </source>
</evidence>
<dbReference type="SMART" id="SM00052">
    <property type="entry name" value="EAL"/>
    <property type="match status" value="1"/>
</dbReference>
<evidence type="ECO:0000313" key="4">
    <source>
        <dbReference type="Proteomes" id="UP000472676"/>
    </source>
</evidence>
<dbReference type="GO" id="GO:0071111">
    <property type="term" value="F:cyclic-guanylate-specific phosphodiesterase activity"/>
    <property type="evidence" value="ECO:0007669"/>
    <property type="project" value="InterPro"/>
</dbReference>
<proteinExistence type="predicted"/>
<name>A0A6M2BL44_9GAMM</name>
<evidence type="ECO:0000259" key="2">
    <source>
        <dbReference type="PROSITE" id="PS50883"/>
    </source>
</evidence>
<dbReference type="PANTHER" id="PTHR33121">
    <property type="entry name" value="CYCLIC DI-GMP PHOSPHODIESTERASE PDEF"/>
    <property type="match status" value="1"/>
</dbReference>
<dbReference type="SUPFAM" id="SSF55785">
    <property type="entry name" value="PYP-like sensor domain (PAS domain)"/>
    <property type="match status" value="1"/>
</dbReference>
<keyword evidence="1" id="KW-1133">Transmembrane helix</keyword>
<keyword evidence="4" id="KW-1185">Reference proteome</keyword>
<dbReference type="SUPFAM" id="SSF141868">
    <property type="entry name" value="EAL domain-like"/>
    <property type="match status" value="1"/>
</dbReference>
<dbReference type="EMBL" id="JAAMOW010000001">
    <property type="protein sequence ID" value="NGY03238.1"/>
    <property type="molecule type" value="Genomic_DNA"/>
</dbReference>
<accession>A0A6M2BL44</accession>
<organism evidence="3 4">
    <name type="scientific">Solimonas terrae</name>
    <dbReference type="NCBI Taxonomy" id="1396819"/>
    <lineage>
        <taxon>Bacteria</taxon>
        <taxon>Pseudomonadati</taxon>
        <taxon>Pseudomonadota</taxon>
        <taxon>Gammaproteobacteria</taxon>
        <taxon>Nevskiales</taxon>
        <taxon>Nevskiaceae</taxon>
        <taxon>Solimonas</taxon>
    </lineage>
</organism>
<dbReference type="PANTHER" id="PTHR33121:SF79">
    <property type="entry name" value="CYCLIC DI-GMP PHOSPHODIESTERASE PDED-RELATED"/>
    <property type="match status" value="1"/>
</dbReference>
<dbReference type="InterPro" id="IPR043128">
    <property type="entry name" value="Rev_trsase/Diguanyl_cyclase"/>
</dbReference>
<reference evidence="3 4" key="1">
    <citation type="journal article" date="2014" name="Int. J. Syst. Evol. Microbiol.">
        <title>Solimonas terrae sp. nov., isolated from soil.</title>
        <authorList>
            <person name="Kim S.J."/>
            <person name="Moon J.Y."/>
            <person name="Weon H.Y."/>
            <person name="Ahn J.H."/>
            <person name="Chen W.M."/>
            <person name="Kwon S.W."/>
        </authorList>
    </citation>
    <scope>NUCLEOTIDE SEQUENCE [LARGE SCALE GENOMIC DNA]</scope>
    <source>
        <strain evidence="3 4">KIS83-12</strain>
    </source>
</reference>
<protein>
    <submittedName>
        <fullName evidence="3">EAL domain-containing protein</fullName>
    </submittedName>
</protein>
<sequence>MKVLERLRDWLDDRRAVWGELNYQIYVALLIFTLAFMVIGIVLTCMLIPAGGVFVYGEHILSGAQMRRQVLWPYLGVVVLMTALIYMHLVRVLITPVERMRRQLQQRRGVNAPAQANAPYDRHEVQLLEVAVQNAQRQLQDRQALLLQQADSIGQLEQSRNQSELRHRALLDAVGDAVLEVDAELRISAASAAAAQLLIANRNALIDKPLKAAVRLFDVGQKDWLNHPLDGAIERVLRSDAAVPCLFEALLLNDRSEETRLTIMVTPYGGAARQDGGVISLRVEGDSGPAMAPLSVAAAASDLEHGLPNNLAFRRRAMALIESARHDAREHTAAIFLIGGLRDEDDPTDQQRHTLAEVLARNLRRSLDGDAELYRIGGIAFGILKPDARPAAMLDLFETIRALCQLELSRQVSGDVTLTVRYAASGLDAKSEGIDVLMSELVAQITNRIAVGVQPRQSDSIEGEGDLLARRAQWVSERLLDRRLHLVSQSVLPAVPSHDTLPWLEVFARIEDDDGHWLEPAHFLKAVEHAGEAGRLDAAVFQRVLETCSSAPDLLTRYAGISLNISAQSLGDDFFLNEVIGRARASGIAASRFAVEIDHGAIQLSAGALAGLELLRASGIRTIVDGCNDLRSLRLMASIQPFLIKLSGDFIAAAEHDSVIGAELQAIISSAKVMGVLLSAKNVSGAGQFRKLAELGISYAQGSGLETLGPILG</sequence>
<gene>
    <name evidence="3" type="ORF">G7Y85_00520</name>
</gene>
<dbReference type="RefSeq" id="WP_166250663.1">
    <property type="nucleotide sequence ID" value="NZ_JAAMOW010000001.1"/>
</dbReference>
<keyword evidence="1" id="KW-0812">Transmembrane</keyword>
<dbReference type="Gene3D" id="3.30.70.270">
    <property type="match status" value="1"/>
</dbReference>
<feature type="transmembrane region" description="Helical" evidence="1">
    <location>
        <begin position="21"/>
        <end position="51"/>
    </location>
</feature>
<dbReference type="Proteomes" id="UP000472676">
    <property type="component" value="Unassembled WGS sequence"/>
</dbReference>
<dbReference type="InterPro" id="IPR050706">
    <property type="entry name" value="Cyclic-di-GMP_PDE-like"/>
</dbReference>
<evidence type="ECO:0000256" key="1">
    <source>
        <dbReference type="SAM" id="Phobius"/>
    </source>
</evidence>
<dbReference type="InterPro" id="IPR035919">
    <property type="entry name" value="EAL_sf"/>
</dbReference>
<comment type="caution">
    <text evidence="3">The sequence shown here is derived from an EMBL/GenBank/DDBJ whole genome shotgun (WGS) entry which is preliminary data.</text>
</comment>
<dbReference type="Gene3D" id="3.30.450.20">
    <property type="entry name" value="PAS domain"/>
    <property type="match status" value="1"/>
</dbReference>
<dbReference type="Pfam" id="PF00563">
    <property type="entry name" value="EAL"/>
    <property type="match status" value="1"/>
</dbReference>
<dbReference type="InterPro" id="IPR001633">
    <property type="entry name" value="EAL_dom"/>
</dbReference>
<dbReference type="Gene3D" id="3.20.20.450">
    <property type="entry name" value="EAL domain"/>
    <property type="match status" value="1"/>
</dbReference>
<dbReference type="CDD" id="cd01948">
    <property type="entry name" value="EAL"/>
    <property type="match status" value="1"/>
</dbReference>
<dbReference type="PROSITE" id="PS50883">
    <property type="entry name" value="EAL"/>
    <property type="match status" value="1"/>
</dbReference>
<keyword evidence="1" id="KW-0472">Membrane</keyword>
<feature type="domain" description="EAL" evidence="2">
    <location>
        <begin position="468"/>
        <end position="713"/>
    </location>
</feature>
<dbReference type="InterPro" id="IPR035965">
    <property type="entry name" value="PAS-like_dom_sf"/>
</dbReference>
<dbReference type="AlphaFoldDB" id="A0A6M2BL44"/>